<dbReference type="InterPro" id="IPR002048">
    <property type="entry name" value="EF_hand_dom"/>
</dbReference>
<evidence type="ECO:0000313" key="3">
    <source>
        <dbReference type="EMBL" id="KAF2074678.1"/>
    </source>
</evidence>
<feature type="region of interest" description="Disordered" evidence="1">
    <location>
        <begin position="43"/>
        <end position="100"/>
    </location>
</feature>
<gene>
    <name evidence="3" type="ORF">CYY_004028</name>
</gene>
<dbReference type="GO" id="GO:0005509">
    <property type="term" value="F:calcium ion binding"/>
    <property type="evidence" value="ECO:0007669"/>
    <property type="project" value="InterPro"/>
</dbReference>
<keyword evidence="4" id="KW-1185">Reference proteome</keyword>
<dbReference type="InterPro" id="IPR011992">
    <property type="entry name" value="EF-hand-dom_pair"/>
</dbReference>
<feature type="compositionally biased region" description="Acidic residues" evidence="1">
    <location>
        <begin position="82"/>
        <end position="95"/>
    </location>
</feature>
<dbReference type="OrthoDB" id="18340at2759"/>
<dbReference type="Pfam" id="PF13499">
    <property type="entry name" value="EF-hand_7"/>
    <property type="match status" value="1"/>
</dbReference>
<dbReference type="Gene3D" id="1.10.238.10">
    <property type="entry name" value="EF-hand"/>
    <property type="match status" value="1"/>
</dbReference>
<dbReference type="SUPFAM" id="SSF47473">
    <property type="entry name" value="EF-hand"/>
    <property type="match status" value="1"/>
</dbReference>
<name>A0A8J4PV98_9MYCE</name>
<dbReference type="EMBL" id="AJWJ01000135">
    <property type="protein sequence ID" value="KAF2074678.1"/>
    <property type="molecule type" value="Genomic_DNA"/>
</dbReference>
<dbReference type="Gene3D" id="1.25.40.10">
    <property type="entry name" value="Tetratricopeptide repeat domain"/>
    <property type="match status" value="1"/>
</dbReference>
<accession>A0A8J4PV98</accession>
<evidence type="ECO:0000313" key="4">
    <source>
        <dbReference type="Proteomes" id="UP000695562"/>
    </source>
</evidence>
<evidence type="ECO:0000259" key="2">
    <source>
        <dbReference type="Pfam" id="PF13499"/>
    </source>
</evidence>
<organism evidence="3 4">
    <name type="scientific">Polysphondylium violaceum</name>
    <dbReference type="NCBI Taxonomy" id="133409"/>
    <lineage>
        <taxon>Eukaryota</taxon>
        <taxon>Amoebozoa</taxon>
        <taxon>Evosea</taxon>
        <taxon>Eumycetozoa</taxon>
        <taxon>Dictyostelia</taxon>
        <taxon>Dictyosteliales</taxon>
        <taxon>Dictyosteliaceae</taxon>
        <taxon>Polysphondylium</taxon>
    </lineage>
</organism>
<feature type="domain" description="EF-hand" evidence="2">
    <location>
        <begin position="213"/>
        <end position="275"/>
    </location>
</feature>
<comment type="caution">
    <text evidence="3">The sequence shown here is derived from an EMBL/GenBank/DDBJ whole genome shotgun (WGS) entry which is preliminary data.</text>
</comment>
<dbReference type="Proteomes" id="UP000695562">
    <property type="component" value="Unassembled WGS sequence"/>
</dbReference>
<dbReference type="AlphaFoldDB" id="A0A8J4PV98"/>
<evidence type="ECO:0000256" key="1">
    <source>
        <dbReference type="SAM" id="MobiDB-lite"/>
    </source>
</evidence>
<dbReference type="SUPFAM" id="SSF48452">
    <property type="entry name" value="TPR-like"/>
    <property type="match status" value="1"/>
</dbReference>
<sequence>MTYIPASSLQTNNIKSDKEIAKEYADEANKIIASFASNIKQQEAEQDRQQVKQLEKDLENSNITGEKETNKPSSDTTKDDAMDSEDDEEEQENNNEGELIEKATQLFTKALGYDEKCLDAYLGLCYIKGLAGEIQESKSLLDKAESFYPNDERINLMKSLLKEETSSSAHQHTDSCCSKDEGDEFEGVIDIGQKIDIPLLIHNGSVTKKFVYVLREIFDRFDENKDECLNKREIQLFSKAVNNQELDAYSLNSILKNYNSTKKGGLTFLGFVEFYINQTCEDSLETWKDLKTMGYNQELKLMK</sequence>
<protein>
    <recommendedName>
        <fullName evidence="2">EF-hand domain-containing protein</fullName>
    </recommendedName>
</protein>
<feature type="compositionally biased region" description="Basic and acidic residues" evidence="1">
    <location>
        <begin position="43"/>
        <end position="81"/>
    </location>
</feature>
<reference evidence="3" key="1">
    <citation type="submission" date="2020-01" db="EMBL/GenBank/DDBJ databases">
        <title>Development of genomics and gene disruption for Polysphondylium violaceum indicates a role for the polyketide synthase stlB in stalk morphogenesis.</title>
        <authorList>
            <person name="Narita B."/>
            <person name="Kawabe Y."/>
            <person name="Kin K."/>
            <person name="Saito T."/>
            <person name="Gibbs R."/>
            <person name="Kuspa A."/>
            <person name="Muzny D."/>
            <person name="Queller D."/>
            <person name="Richards S."/>
            <person name="Strassman J."/>
            <person name="Sucgang R."/>
            <person name="Worley K."/>
            <person name="Schaap P."/>
        </authorList>
    </citation>
    <scope>NUCLEOTIDE SEQUENCE</scope>
    <source>
        <strain evidence="3">QSvi11</strain>
    </source>
</reference>
<dbReference type="InterPro" id="IPR011990">
    <property type="entry name" value="TPR-like_helical_dom_sf"/>
</dbReference>
<proteinExistence type="predicted"/>